<evidence type="ECO:0000313" key="3">
    <source>
        <dbReference type="Proteomes" id="UP000054783"/>
    </source>
</evidence>
<proteinExistence type="predicted"/>
<comment type="caution">
    <text evidence="2">The sequence shown here is derived from an EMBL/GenBank/DDBJ whole genome shotgun (WGS) entry which is preliminary data.</text>
</comment>
<dbReference type="Proteomes" id="UP000054783">
    <property type="component" value="Unassembled WGS sequence"/>
</dbReference>
<reference evidence="2 3" key="1">
    <citation type="submission" date="2015-01" db="EMBL/GenBank/DDBJ databases">
        <title>Evolution of Trichinella species and genotypes.</title>
        <authorList>
            <person name="Korhonen P.K."/>
            <person name="Edoardo P."/>
            <person name="Giuseppe L.R."/>
            <person name="Gasser R.B."/>
        </authorList>
    </citation>
    <scope>NUCLEOTIDE SEQUENCE [LARGE SCALE GENOMIC DNA]</scope>
    <source>
        <strain evidence="2">ISS2496</strain>
    </source>
</reference>
<name>A0A0V0W3M5_9BILA</name>
<evidence type="ECO:0000313" key="2">
    <source>
        <dbReference type="EMBL" id="KRX70425.1"/>
    </source>
</evidence>
<dbReference type="EMBL" id="JYDQ01006169">
    <property type="protein sequence ID" value="KRX59809.1"/>
    <property type="molecule type" value="Genomic_DNA"/>
</dbReference>
<keyword evidence="3" id="KW-1185">Reference proteome</keyword>
<accession>A0A0V0W3M5</accession>
<evidence type="ECO:0000313" key="1">
    <source>
        <dbReference type="EMBL" id="KRX59809.1"/>
    </source>
</evidence>
<organism evidence="2 3">
    <name type="scientific">Trichinella patagoniensis</name>
    <dbReference type="NCBI Taxonomy" id="990121"/>
    <lineage>
        <taxon>Eukaryota</taxon>
        <taxon>Metazoa</taxon>
        <taxon>Ecdysozoa</taxon>
        <taxon>Nematoda</taxon>
        <taxon>Enoplea</taxon>
        <taxon>Dorylaimia</taxon>
        <taxon>Trichinellida</taxon>
        <taxon>Trichinellidae</taxon>
        <taxon>Trichinella</taxon>
    </lineage>
</organism>
<dbReference type="EMBL" id="JYDQ01005860">
    <property type="protein sequence ID" value="KRX70425.1"/>
    <property type="molecule type" value="Genomic_DNA"/>
</dbReference>
<gene>
    <name evidence="2" type="ORF">T12_11140</name>
    <name evidence="1" type="ORF">T12_1222</name>
</gene>
<protein>
    <submittedName>
        <fullName evidence="2">Uncharacterized protein</fullName>
    </submittedName>
</protein>
<sequence length="31" mass="3762">MNYEEEPKYEIFIGKLKMILKRDHGLKSTHL</sequence>
<dbReference type="AlphaFoldDB" id="A0A0V0W3M5"/>